<evidence type="ECO:0000313" key="1">
    <source>
        <dbReference type="EMBL" id="SNY51590.1"/>
    </source>
</evidence>
<dbReference type="Proteomes" id="UP000231655">
    <property type="component" value="Unassembled WGS sequence"/>
</dbReference>
<dbReference type="EMBL" id="OBEA01000003">
    <property type="protein sequence ID" value="SNY51590.1"/>
    <property type="molecule type" value="Genomic_DNA"/>
</dbReference>
<protein>
    <submittedName>
        <fullName evidence="1">Uncharacterized protein</fullName>
    </submittedName>
</protein>
<organism evidence="1 2">
    <name type="scientific">Pseudooceanicola antarcticus</name>
    <dbReference type="NCBI Taxonomy" id="1247613"/>
    <lineage>
        <taxon>Bacteria</taxon>
        <taxon>Pseudomonadati</taxon>
        <taxon>Pseudomonadota</taxon>
        <taxon>Alphaproteobacteria</taxon>
        <taxon>Rhodobacterales</taxon>
        <taxon>Paracoccaceae</taxon>
        <taxon>Pseudooceanicola</taxon>
    </lineage>
</organism>
<dbReference type="AlphaFoldDB" id="A0A285IU82"/>
<gene>
    <name evidence="1" type="ORF">SAMN06297129_2171</name>
</gene>
<reference evidence="1 2" key="1">
    <citation type="submission" date="2017-09" db="EMBL/GenBank/DDBJ databases">
        <authorList>
            <person name="Ehlers B."/>
            <person name="Leendertz F.H."/>
        </authorList>
    </citation>
    <scope>NUCLEOTIDE SEQUENCE [LARGE SCALE GENOMIC DNA]</scope>
    <source>
        <strain evidence="1 2">CGMCC 1.12662</strain>
    </source>
</reference>
<proteinExistence type="predicted"/>
<name>A0A285IU82_9RHOB</name>
<accession>A0A285IU82</accession>
<sequence>MLFACVIEVEDYDVLQVMQHTFGAATQCCVTRRCHSKFTVLREHTDVFGVNTLDLVACAEHKILISID</sequence>
<evidence type="ECO:0000313" key="2">
    <source>
        <dbReference type="Proteomes" id="UP000231655"/>
    </source>
</evidence>